<evidence type="ECO:0000313" key="2">
    <source>
        <dbReference type="EMBL" id="MFC3388544.1"/>
    </source>
</evidence>
<feature type="transmembrane region" description="Helical" evidence="1">
    <location>
        <begin position="12"/>
        <end position="29"/>
    </location>
</feature>
<keyword evidence="1" id="KW-0812">Transmembrane</keyword>
<evidence type="ECO:0000313" key="3">
    <source>
        <dbReference type="Proteomes" id="UP001595637"/>
    </source>
</evidence>
<feature type="transmembrane region" description="Helical" evidence="1">
    <location>
        <begin position="182"/>
        <end position="207"/>
    </location>
</feature>
<accession>A0ABV7N4L9</accession>
<feature type="transmembrane region" description="Helical" evidence="1">
    <location>
        <begin position="114"/>
        <end position="133"/>
    </location>
</feature>
<dbReference type="InterPro" id="IPR025576">
    <property type="entry name" value="YwiC"/>
</dbReference>
<sequence length="242" mass="28079">MKFKKQNQHGAWAMVFMPLLIGIAAGGFHPAQLSYMLGWLMMFFMADHILFFIKKRRKNTYGYLYAASLFFLLSVVLFIYPLVIEYRIFYFFLAMLPFGAVNAYFSYQKNERNIINDLSAIIIFSIGGGGIAFLNLHTFSWPVMFVIVLSALFFTSTALFVKTMVREKKNPKYQIASFLYHVIVFTVMLLAHWILGLAFLFSLLRAILVYGREWKMKQIGILEIIHATWVTVWTVMLLIVVV</sequence>
<feature type="transmembrane region" description="Helical" evidence="1">
    <location>
        <begin position="139"/>
        <end position="161"/>
    </location>
</feature>
<comment type="caution">
    <text evidence="2">The sequence shown here is derived from an EMBL/GenBank/DDBJ whole genome shotgun (WGS) entry which is preliminary data.</text>
</comment>
<dbReference type="Proteomes" id="UP001595637">
    <property type="component" value="Unassembled WGS sequence"/>
</dbReference>
<keyword evidence="1" id="KW-1133">Transmembrane helix</keyword>
<protein>
    <submittedName>
        <fullName evidence="2">YwiC-like family protein</fullName>
    </submittedName>
</protein>
<gene>
    <name evidence="2" type="ORF">ACFOEO_08180</name>
</gene>
<keyword evidence="1" id="KW-0472">Membrane</keyword>
<organism evidence="2 3">
    <name type="scientific">Salinicoccus sesuvii</name>
    <dbReference type="NCBI Taxonomy" id="868281"/>
    <lineage>
        <taxon>Bacteria</taxon>
        <taxon>Bacillati</taxon>
        <taxon>Bacillota</taxon>
        <taxon>Bacilli</taxon>
        <taxon>Bacillales</taxon>
        <taxon>Staphylococcaceae</taxon>
        <taxon>Salinicoccus</taxon>
    </lineage>
</organism>
<proteinExistence type="predicted"/>
<evidence type="ECO:0000256" key="1">
    <source>
        <dbReference type="SAM" id="Phobius"/>
    </source>
</evidence>
<name>A0ABV7N4L9_9STAP</name>
<feature type="transmembrane region" description="Helical" evidence="1">
    <location>
        <begin position="35"/>
        <end position="53"/>
    </location>
</feature>
<feature type="transmembrane region" description="Helical" evidence="1">
    <location>
        <begin position="88"/>
        <end position="107"/>
    </location>
</feature>
<dbReference type="EMBL" id="JBHRVQ010000001">
    <property type="protein sequence ID" value="MFC3388544.1"/>
    <property type="molecule type" value="Genomic_DNA"/>
</dbReference>
<reference evidence="3" key="1">
    <citation type="journal article" date="2019" name="Int. J. Syst. Evol. Microbiol.">
        <title>The Global Catalogue of Microorganisms (GCM) 10K type strain sequencing project: providing services to taxonomists for standard genome sequencing and annotation.</title>
        <authorList>
            <consortium name="The Broad Institute Genomics Platform"/>
            <consortium name="The Broad Institute Genome Sequencing Center for Infectious Disease"/>
            <person name="Wu L."/>
            <person name="Ma J."/>
        </authorList>
    </citation>
    <scope>NUCLEOTIDE SEQUENCE [LARGE SCALE GENOMIC DNA]</scope>
    <source>
        <strain evidence="3">CCM 7756</strain>
    </source>
</reference>
<dbReference type="RefSeq" id="WP_380654178.1">
    <property type="nucleotide sequence ID" value="NZ_JBHRVQ010000001.1"/>
</dbReference>
<keyword evidence="3" id="KW-1185">Reference proteome</keyword>
<feature type="transmembrane region" description="Helical" evidence="1">
    <location>
        <begin position="60"/>
        <end position="82"/>
    </location>
</feature>
<feature type="transmembrane region" description="Helical" evidence="1">
    <location>
        <begin position="219"/>
        <end position="241"/>
    </location>
</feature>
<dbReference type="Pfam" id="PF14256">
    <property type="entry name" value="YwiC"/>
    <property type="match status" value="1"/>
</dbReference>